<evidence type="ECO:0000313" key="5">
    <source>
        <dbReference type="Proteomes" id="UP000541444"/>
    </source>
</evidence>
<comment type="caution">
    <text evidence="4">The sequence shown here is derived from an EMBL/GenBank/DDBJ whole genome shotgun (WGS) entry which is preliminary data.</text>
</comment>
<dbReference type="SUPFAM" id="SSF75005">
    <property type="entry name" value="Arabinanase/levansucrase/invertase"/>
    <property type="match status" value="1"/>
</dbReference>
<keyword evidence="2" id="KW-0326">Glycosidase</keyword>
<feature type="domain" description="Glycosyl hydrolase family 32 C-terminal" evidence="3">
    <location>
        <begin position="84"/>
        <end position="195"/>
    </location>
</feature>
<evidence type="ECO:0000256" key="2">
    <source>
        <dbReference type="ARBA" id="ARBA00023295"/>
    </source>
</evidence>
<protein>
    <recommendedName>
        <fullName evidence="3">Glycosyl hydrolase family 32 C-terminal domain-containing protein</fullName>
    </recommendedName>
</protein>
<keyword evidence="1" id="KW-0378">Hydrolase</keyword>
<keyword evidence="5" id="KW-1185">Reference proteome</keyword>
<dbReference type="GO" id="GO:0016798">
    <property type="term" value="F:hydrolase activity, acting on glycosyl bonds"/>
    <property type="evidence" value="ECO:0007669"/>
    <property type="project" value="UniProtKB-KW"/>
</dbReference>
<dbReference type="Gene3D" id="2.60.120.560">
    <property type="entry name" value="Exo-inulinase, domain 1"/>
    <property type="match status" value="1"/>
</dbReference>
<dbReference type="InterPro" id="IPR013320">
    <property type="entry name" value="ConA-like_dom_sf"/>
</dbReference>
<sequence>MRVCPDFFPASIISKLGLDTSVISSSIKHELKVSLDDTKREYYTIGIYYHVKDKYIPHSGSMDNNSGRRYDYGKFYASKACFDSDKNREKEASKRGSVGPFGLFVLASKGLEEETVVIFRNFKDPKSNSYVALMCSDHSRSSLVEQDLDKTTNGPFLNVNPAHDKLSLRTLIDHSIVECFGEEGKACITSRVYPKLAIGDRA</sequence>
<dbReference type="Pfam" id="PF08244">
    <property type="entry name" value="Glyco_hydro_32C"/>
    <property type="match status" value="1"/>
</dbReference>
<dbReference type="InterPro" id="IPR023296">
    <property type="entry name" value="Glyco_hydro_beta-prop_sf"/>
</dbReference>
<evidence type="ECO:0000313" key="4">
    <source>
        <dbReference type="EMBL" id="KAF6149526.1"/>
    </source>
</evidence>
<name>A0A7J7M3V5_9MAGN</name>
<dbReference type="AlphaFoldDB" id="A0A7J7M3V5"/>
<dbReference type="OrthoDB" id="202537at2759"/>
<organism evidence="4 5">
    <name type="scientific">Kingdonia uniflora</name>
    <dbReference type="NCBI Taxonomy" id="39325"/>
    <lineage>
        <taxon>Eukaryota</taxon>
        <taxon>Viridiplantae</taxon>
        <taxon>Streptophyta</taxon>
        <taxon>Embryophyta</taxon>
        <taxon>Tracheophyta</taxon>
        <taxon>Spermatophyta</taxon>
        <taxon>Magnoliopsida</taxon>
        <taxon>Ranunculales</taxon>
        <taxon>Circaeasteraceae</taxon>
        <taxon>Kingdonia</taxon>
    </lineage>
</organism>
<gene>
    <name evidence="4" type="ORF">GIB67_003674</name>
</gene>
<evidence type="ECO:0000256" key="1">
    <source>
        <dbReference type="ARBA" id="ARBA00022801"/>
    </source>
</evidence>
<proteinExistence type="predicted"/>
<dbReference type="PANTHER" id="PTHR31953">
    <property type="entry name" value="BETA-FRUCTOFURANOSIDASE, INSOLUBLE ISOENZYME CWINV1-RELATED"/>
    <property type="match status" value="1"/>
</dbReference>
<dbReference type="Proteomes" id="UP000541444">
    <property type="component" value="Unassembled WGS sequence"/>
</dbReference>
<dbReference type="SUPFAM" id="SSF49899">
    <property type="entry name" value="Concanavalin A-like lectins/glucanases"/>
    <property type="match status" value="1"/>
</dbReference>
<evidence type="ECO:0000259" key="3">
    <source>
        <dbReference type="Pfam" id="PF08244"/>
    </source>
</evidence>
<dbReference type="InterPro" id="IPR050551">
    <property type="entry name" value="Fructan_Metab_Enzymes"/>
</dbReference>
<accession>A0A7J7M3V5</accession>
<dbReference type="EMBL" id="JACGCM010001793">
    <property type="protein sequence ID" value="KAF6149526.1"/>
    <property type="molecule type" value="Genomic_DNA"/>
</dbReference>
<dbReference type="InterPro" id="IPR013189">
    <property type="entry name" value="Glyco_hydro_32_C"/>
</dbReference>
<reference evidence="4 5" key="1">
    <citation type="journal article" date="2020" name="IScience">
        <title>Genome Sequencing of the Endangered Kingdonia uniflora (Circaeasteraceae, Ranunculales) Reveals Potential Mechanisms of Evolutionary Specialization.</title>
        <authorList>
            <person name="Sun Y."/>
            <person name="Deng T."/>
            <person name="Zhang A."/>
            <person name="Moore M.J."/>
            <person name="Landis J.B."/>
            <person name="Lin N."/>
            <person name="Zhang H."/>
            <person name="Zhang X."/>
            <person name="Huang J."/>
            <person name="Zhang X."/>
            <person name="Sun H."/>
            <person name="Wang H."/>
        </authorList>
    </citation>
    <scope>NUCLEOTIDE SEQUENCE [LARGE SCALE GENOMIC DNA]</scope>
    <source>
        <strain evidence="4">TB1705</strain>
        <tissue evidence="4">Leaf</tissue>
    </source>
</reference>